<dbReference type="Proteomes" id="UP001148614">
    <property type="component" value="Unassembled WGS sequence"/>
</dbReference>
<dbReference type="InterPro" id="IPR036457">
    <property type="entry name" value="PPM-type-like_dom_sf"/>
</dbReference>
<feature type="compositionally biased region" description="Basic residues" evidence="2">
    <location>
        <begin position="662"/>
        <end position="671"/>
    </location>
</feature>
<sequence length="691" mass="76429">MAVPATLTGRSTTGDPTPPFPESQLRLPFRFETGVALFAKRPPRPFPPPFLSPPSGSFSDALSTHHQSRNRGALVHGELIRGWTNGDDAVYANDHFICVGDGVGAWSSRPRGHAGLWSRLILHFWVLAIEEDMAKAQSSGSAYQPDPKRHLQTAYERTVEATSEPSDCLGTTTATGAQLFYKGDLKNSQSNVTPLLYVTNLGDSRVMVVRAKSQEILYQSQEQWHWFDCPRQLGTNSPDTPNENAIVDVVELAEGDICLAMSDGVTDNLWGHEIVDNVSKSVKRWEAGEGGQADGDRTHGANGGMRFVADELMKAAKAVATDPFAESPFMEHAIEEGLASSGGKLDDISVHSWPTDNYAKMPRAKRSKQYKRLMNQYEINFGFREPYQVLSDSQFLEAAIRSKMDIDHILKATLHGSTKLLITQCSMRWLYARKNEPGIGAVIDFAKERVERRRCGHHPSDYPEPLGMTWRLFLFASQMVLSRNAPARSVSTSDSYASAVTNASLCIDERECLHSVVDPSKNGVNKHRYVCAINDDEIRSSLRNGIQVVPLLYIRRSVLIMEPASSTTVKARSRDEKAKFTAELKLPAGKRKRQLEDTDDDGNDAKEGADQEKPEKKKTKKGIWPSQEVGTTSSRIDEMAEGEETRPDSGAQSENTGEASGRKRRRKHKPKTTSGDDKGNDNLVEAPAGDE</sequence>
<feature type="compositionally biased region" description="Basic and acidic residues" evidence="2">
    <location>
        <begin position="635"/>
        <end position="647"/>
    </location>
</feature>
<comment type="cofactor">
    <cofactor evidence="1">
        <name>Mg(2+)</name>
        <dbReference type="ChEBI" id="CHEBI:18420"/>
    </cofactor>
</comment>
<dbReference type="InterPro" id="IPR006984">
    <property type="entry name" value="Fcf1/UTP23"/>
</dbReference>
<feature type="compositionally biased region" description="Basic and acidic residues" evidence="2">
    <location>
        <begin position="572"/>
        <end position="582"/>
    </location>
</feature>
<dbReference type="GO" id="GO:0004722">
    <property type="term" value="F:protein serine/threonine phosphatase activity"/>
    <property type="evidence" value="ECO:0007669"/>
    <property type="project" value="UniProtKB-EC"/>
</dbReference>
<keyword evidence="1" id="KW-0464">Manganese</keyword>
<evidence type="ECO:0000313" key="4">
    <source>
        <dbReference type="EMBL" id="KAJ3577475.1"/>
    </source>
</evidence>
<dbReference type="Gene3D" id="3.60.40.10">
    <property type="entry name" value="PPM-type phosphatase domain"/>
    <property type="match status" value="1"/>
</dbReference>
<name>A0A9W8NIV3_9PEZI</name>
<feature type="region of interest" description="Disordered" evidence="2">
    <location>
        <begin position="570"/>
        <end position="691"/>
    </location>
</feature>
<keyword evidence="1" id="KW-0479">Metal-binding</keyword>
<dbReference type="PROSITE" id="PS51746">
    <property type="entry name" value="PPM_2"/>
    <property type="match status" value="1"/>
</dbReference>
<feature type="domain" description="PPM-type phosphatase" evidence="3">
    <location>
        <begin position="74"/>
        <end position="355"/>
    </location>
</feature>
<keyword evidence="5" id="KW-1185">Reference proteome</keyword>
<gene>
    <name evidence="4" type="ORF">NPX13_g3090</name>
</gene>
<dbReference type="AlphaFoldDB" id="A0A9W8NIV3"/>
<dbReference type="Gene3D" id="3.40.50.1010">
    <property type="entry name" value="5'-nuclease"/>
    <property type="match status" value="1"/>
</dbReference>
<dbReference type="EMBL" id="JANPWZ010000362">
    <property type="protein sequence ID" value="KAJ3577475.1"/>
    <property type="molecule type" value="Genomic_DNA"/>
</dbReference>
<keyword evidence="1" id="KW-0904">Protein phosphatase</keyword>
<protein>
    <recommendedName>
        <fullName evidence="1">Protein phosphatase</fullName>
        <ecNumber evidence="1">3.1.3.16</ecNumber>
    </recommendedName>
</protein>
<dbReference type="FunFam" id="3.60.40.10:FF:000118">
    <property type="entry name" value="Phosphatase 2C-like domain-containing protein"/>
    <property type="match status" value="1"/>
</dbReference>
<dbReference type="InterPro" id="IPR001932">
    <property type="entry name" value="PPM-type_phosphatase-like_dom"/>
</dbReference>
<evidence type="ECO:0000259" key="3">
    <source>
        <dbReference type="PROSITE" id="PS51746"/>
    </source>
</evidence>
<dbReference type="GO" id="GO:0046872">
    <property type="term" value="F:metal ion binding"/>
    <property type="evidence" value="ECO:0007669"/>
    <property type="project" value="UniProtKB-UniRule"/>
</dbReference>
<keyword evidence="1" id="KW-0378">Hydrolase</keyword>
<comment type="similarity">
    <text evidence="1">Belongs to the PP2C family.</text>
</comment>
<organism evidence="4 5">
    <name type="scientific">Xylaria arbuscula</name>
    <dbReference type="NCBI Taxonomy" id="114810"/>
    <lineage>
        <taxon>Eukaryota</taxon>
        <taxon>Fungi</taxon>
        <taxon>Dikarya</taxon>
        <taxon>Ascomycota</taxon>
        <taxon>Pezizomycotina</taxon>
        <taxon>Sordariomycetes</taxon>
        <taxon>Xylariomycetidae</taxon>
        <taxon>Xylariales</taxon>
        <taxon>Xylariaceae</taxon>
        <taxon>Xylaria</taxon>
    </lineage>
</organism>
<accession>A0A9W8NIV3</accession>
<dbReference type="SUPFAM" id="SSF81606">
    <property type="entry name" value="PP2C-like"/>
    <property type="match status" value="1"/>
</dbReference>
<evidence type="ECO:0000313" key="5">
    <source>
        <dbReference type="Proteomes" id="UP001148614"/>
    </source>
</evidence>
<dbReference type="Pfam" id="PF04900">
    <property type="entry name" value="Fcf1"/>
    <property type="match status" value="2"/>
</dbReference>
<keyword evidence="1" id="KW-0460">Magnesium</keyword>
<evidence type="ECO:0000256" key="2">
    <source>
        <dbReference type="SAM" id="MobiDB-lite"/>
    </source>
</evidence>
<dbReference type="InterPro" id="IPR039123">
    <property type="entry name" value="PPTC7"/>
</dbReference>
<dbReference type="EC" id="3.1.3.16" evidence="1"/>
<dbReference type="GO" id="GO:0032040">
    <property type="term" value="C:small-subunit processome"/>
    <property type="evidence" value="ECO:0007669"/>
    <property type="project" value="InterPro"/>
</dbReference>
<evidence type="ECO:0000256" key="1">
    <source>
        <dbReference type="RuleBase" id="RU366020"/>
    </source>
</evidence>
<proteinExistence type="inferred from homology"/>
<dbReference type="VEuPathDB" id="FungiDB:F4678DRAFT_437020"/>
<dbReference type="VEuPathDB" id="FungiDB:F4678DRAFT_141594"/>
<feature type="region of interest" description="Disordered" evidence="2">
    <location>
        <begin position="1"/>
        <end position="24"/>
    </location>
</feature>
<reference evidence="4" key="1">
    <citation type="submission" date="2022-07" db="EMBL/GenBank/DDBJ databases">
        <title>Genome Sequence of Xylaria arbuscula.</title>
        <authorList>
            <person name="Buettner E."/>
        </authorList>
    </citation>
    <scope>NUCLEOTIDE SEQUENCE</scope>
    <source>
        <strain evidence="4">VT107</strain>
    </source>
</reference>
<comment type="caution">
    <text evidence="4">The sequence shown here is derived from an EMBL/GenBank/DDBJ whole genome shotgun (WGS) entry which is preliminary data.</text>
</comment>
<dbReference type="PANTHER" id="PTHR12320:SF24">
    <property type="entry name" value="PROTEIN PHOSPHATASE"/>
    <property type="match status" value="1"/>
</dbReference>
<comment type="catalytic activity">
    <reaction evidence="1">
        <text>O-phospho-L-threonyl-[protein] + H2O = L-threonyl-[protein] + phosphate</text>
        <dbReference type="Rhea" id="RHEA:47004"/>
        <dbReference type="Rhea" id="RHEA-COMP:11060"/>
        <dbReference type="Rhea" id="RHEA-COMP:11605"/>
        <dbReference type="ChEBI" id="CHEBI:15377"/>
        <dbReference type="ChEBI" id="CHEBI:30013"/>
        <dbReference type="ChEBI" id="CHEBI:43474"/>
        <dbReference type="ChEBI" id="CHEBI:61977"/>
        <dbReference type="EC" id="3.1.3.16"/>
    </reaction>
</comment>
<feature type="compositionally biased region" description="Basic and acidic residues" evidence="2">
    <location>
        <begin position="603"/>
        <end position="615"/>
    </location>
</feature>
<dbReference type="PANTHER" id="PTHR12320">
    <property type="entry name" value="PROTEIN PHOSPHATASE 2C"/>
    <property type="match status" value="1"/>
</dbReference>
<comment type="catalytic activity">
    <reaction evidence="1">
        <text>O-phospho-L-seryl-[protein] + H2O = L-seryl-[protein] + phosphate</text>
        <dbReference type="Rhea" id="RHEA:20629"/>
        <dbReference type="Rhea" id="RHEA-COMP:9863"/>
        <dbReference type="Rhea" id="RHEA-COMP:11604"/>
        <dbReference type="ChEBI" id="CHEBI:15377"/>
        <dbReference type="ChEBI" id="CHEBI:29999"/>
        <dbReference type="ChEBI" id="CHEBI:43474"/>
        <dbReference type="ChEBI" id="CHEBI:83421"/>
        <dbReference type="EC" id="3.1.3.16"/>
    </reaction>
</comment>
<comment type="cofactor">
    <cofactor evidence="1">
        <name>Mn(2+)</name>
        <dbReference type="ChEBI" id="CHEBI:29035"/>
    </cofactor>
</comment>